<accession>E3I5X1</accession>
<dbReference type="HOGENOM" id="CLU_3398174_0_0_5"/>
<evidence type="ECO:0000313" key="1">
    <source>
        <dbReference type="EMBL" id="ADP70564.1"/>
    </source>
</evidence>
<reference evidence="2" key="1">
    <citation type="journal article" date="2011" name="J. Bacteriol.">
        <title>Genome sequences of eight morphologically diverse alphaproteobacteria.</title>
        <authorList>
            <consortium name="US DOE Joint Genome Institute"/>
            <person name="Brown P.J."/>
            <person name="Kysela D.T."/>
            <person name="Buechlein A."/>
            <person name="Hemmerich C."/>
            <person name="Brun Y.V."/>
        </authorList>
    </citation>
    <scope>NUCLEOTIDE SEQUENCE [LARGE SCALE GENOMIC DNA]</scope>
    <source>
        <strain evidence="2">ATCC 17100 / ATH 3.1.1 / DSM 162 / LMG 4299</strain>
    </source>
</reference>
<dbReference type="Proteomes" id="UP000001399">
    <property type="component" value="Chromosome"/>
</dbReference>
<dbReference type="EMBL" id="CP002292">
    <property type="protein sequence ID" value="ADP70564.1"/>
    <property type="molecule type" value="Genomic_DNA"/>
</dbReference>
<sequence>MDKKTQTGIAAIFFVVTKPLYSMVPRLSEEG</sequence>
<organism evidence="1 2">
    <name type="scientific">Rhodomicrobium vannielii (strain ATCC 17100 / DSM 162 / LMG 4299 / NCIMB 10020 / ATH 3.1.1)</name>
    <dbReference type="NCBI Taxonomy" id="648757"/>
    <lineage>
        <taxon>Bacteria</taxon>
        <taxon>Pseudomonadati</taxon>
        <taxon>Pseudomonadota</taxon>
        <taxon>Alphaproteobacteria</taxon>
        <taxon>Hyphomicrobiales</taxon>
        <taxon>Hyphomicrobiaceae</taxon>
        <taxon>Rhodomicrobium</taxon>
    </lineage>
</organism>
<protein>
    <submittedName>
        <fullName evidence="1">Uncharacterized protein</fullName>
    </submittedName>
</protein>
<name>E3I5X1_RHOVT</name>
<keyword evidence="2" id="KW-1185">Reference proteome</keyword>
<gene>
    <name evidence="1" type="ordered locus">Rvan_1302</name>
</gene>
<dbReference type="AlphaFoldDB" id="E3I5X1"/>
<evidence type="ECO:0000313" key="2">
    <source>
        <dbReference type="Proteomes" id="UP000001399"/>
    </source>
</evidence>
<proteinExistence type="predicted"/>
<dbReference type="KEGG" id="rva:Rvan_1302"/>